<dbReference type="GO" id="GO:0002161">
    <property type="term" value="F:aminoacyl-tRNA deacylase activity"/>
    <property type="evidence" value="ECO:0007669"/>
    <property type="project" value="InterPro"/>
</dbReference>
<dbReference type="EC" id="4.2.-.-" evidence="4"/>
<protein>
    <recommendedName>
        <fullName evidence="4">Cys-tRNA(Pro)/Cys-tRNA(Cys) deacylase</fullName>
        <ecNumber evidence="4">4.2.-.-</ecNumber>
    </recommendedName>
</protein>
<keyword evidence="2 4" id="KW-0648">Protein biosynthesis</keyword>
<dbReference type="EMBL" id="FPLD01000131">
    <property type="protein sequence ID" value="SGZ17201.1"/>
    <property type="molecule type" value="Genomic_DNA"/>
</dbReference>
<dbReference type="RefSeq" id="WP_045109434.1">
    <property type="nucleotide sequence ID" value="NZ_CAWQZC010000047.1"/>
</dbReference>
<proteinExistence type="inferred from homology"/>
<dbReference type="PATRIC" id="fig|80854.5.peg.1115"/>
<evidence type="ECO:0000256" key="4">
    <source>
        <dbReference type="PIRNR" id="PIRNR006181"/>
    </source>
</evidence>
<dbReference type="InterPro" id="IPR007214">
    <property type="entry name" value="YbaK/aa-tRNA-synth-assoc-dom"/>
</dbReference>
<evidence type="ECO:0000313" key="6">
    <source>
        <dbReference type="EMBL" id="SGZ04255.1"/>
    </source>
</evidence>
<reference evidence="7 9" key="1">
    <citation type="submission" date="2016-11" db="EMBL/GenBank/DDBJ databases">
        <authorList>
            <person name="Jaros S."/>
            <person name="Januszkiewicz K."/>
            <person name="Wedrychowicz H."/>
        </authorList>
    </citation>
    <scope>NUCLEOTIDE SEQUENCE [LARGE SCALE GENOMIC DNA]</scope>
    <source>
        <strain evidence="7">NVI 5450</strain>
    </source>
</reference>
<gene>
    <name evidence="6" type="ORF">MT2528_4783</name>
    <name evidence="7" type="ORF">NVI5450_4479</name>
</gene>
<evidence type="ECO:0000256" key="1">
    <source>
        <dbReference type="ARBA" id="ARBA00009798"/>
    </source>
</evidence>
<dbReference type="OrthoDB" id="9809296at2"/>
<dbReference type="NCBIfam" id="TIGR00011">
    <property type="entry name" value="YbaK_EbsC"/>
    <property type="match status" value="1"/>
</dbReference>
<dbReference type="AlphaFoldDB" id="A0A090K5L5"/>
<dbReference type="PANTHER" id="PTHR30411">
    <property type="entry name" value="CYTOPLASMIC PROTEIN"/>
    <property type="match status" value="1"/>
</dbReference>
<dbReference type="Proteomes" id="UP000182660">
    <property type="component" value="Unassembled WGS sequence"/>
</dbReference>
<evidence type="ECO:0000259" key="5">
    <source>
        <dbReference type="Pfam" id="PF04073"/>
    </source>
</evidence>
<dbReference type="PIRSF" id="PIRSF006181">
    <property type="entry name" value="EbsC_YbaK"/>
    <property type="match status" value="1"/>
</dbReference>
<accession>A0A090K5L5</accession>
<dbReference type="CDD" id="cd00002">
    <property type="entry name" value="YbaK_deacylase"/>
    <property type="match status" value="1"/>
</dbReference>
<organism evidence="7 9">
    <name type="scientific">Moritella viscosa</name>
    <dbReference type="NCBI Taxonomy" id="80854"/>
    <lineage>
        <taxon>Bacteria</taxon>
        <taxon>Pseudomonadati</taxon>
        <taxon>Pseudomonadota</taxon>
        <taxon>Gammaproteobacteria</taxon>
        <taxon>Alteromonadales</taxon>
        <taxon>Moritellaceae</taxon>
        <taxon>Moritella</taxon>
    </lineage>
</organism>
<evidence type="ECO:0000256" key="3">
    <source>
        <dbReference type="ARBA" id="ARBA00023239"/>
    </source>
</evidence>
<evidence type="ECO:0000313" key="8">
    <source>
        <dbReference type="Proteomes" id="UP000182660"/>
    </source>
</evidence>
<name>A0A090K5L5_9GAMM</name>
<dbReference type="InterPro" id="IPR036754">
    <property type="entry name" value="YbaK/aa-tRNA-synt-asso_dom_sf"/>
</dbReference>
<reference evidence="6 8" key="2">
    <citation type="submission" date="2016-11" db="EMBL/GenBank/DDBJ databases">
        <authorList>
            <person name="Klemetsen T."/>
        </authorList>
    </citation>
    <scope>NUCLEOTIDE SEQUENCE [LARGE SCALE GENOMIC DNA]</scope>
    <source>
        <strain evidence="6">MT 2528</strain>
    </source>
</reference>
<keyword evidence="3 4" id="KW-0456">Lyase</keyword>
<dbReference type="HOGENOM" id="CLU_094875_1_1_6"/>
<evidence type="ECO:0000313" key="7">
    <source>
        <dbReference type="EMBL" id="SGZ17201.1"/>
    </source>
</evidence>
<dbReference type="GeneID" id="61298224"/>
<sequence length="156" mass="16760">MTPAVKLAKKAKVAHKTHEYKHDSNAESYGLEAAEKMSVAAERIFKTLVVDVGDKKLVVAVVPVTAMLNLKAIAKAAKAKKAIMADKNDVMRSTGYVLGGVSPLGQKKRLLTVIDSSAQTHETIYVSAGRRGLEIELSPLDLKQLTNADFAAISNE</sequence>
<keyword evidence="8" id="KW-1185">Reference proteome</keyword>
<dbReference type="Gene3D" id="3.90.960.10">
    <property type="entry name" value="YbaK/aminoacyl-tRNA synthetase-associated domain"/>
    <property type="match status" value="1"/>
</dbReference>
<dbReference type="GO" id="GO:0006412">
    <property type="term" value="P:translation"/>
    <property type="evidence" value="ECO:0007669"/>
    <property type="project" value="UniProtKB-KW"/>
</dbReference>
<feature type="domain" description="YbaK/aminoacyl-tRNA synthetase-associated" evidence="5">
    <location>
        <begin position="32"/>
        <end position="144"/>
    </location>
</feature>
<dbReference type="STRING" id="80854.MVIS_1053"/>
<dbReference type="SUPFAM" id="SSF55826">
    <property type="entry name" value="YbaK/ProRS associated domain"/>
    <property type="match status" value="1"/>
</dbReference>
<dbReference type="Proteomes" id="UP000183794">
    <property type="component" value="Unassembled WGS sequence"/>
</dbReference>
<dbReference type="KEGG" id="mvs:MVIS_1053"/>
<dbReference type="PANTHER" id="PTHR30411:SF0">
    <property type="entry name" value="CYS-TRNA(PRO)_CYS-TRNA(CYS) DEACYLASE YBAK"/>
    <property type="match status" value="1"/>
</dbReference>
<dbReference type="Pfam" id="PF04073">
    <property type="entry name" value="tRNA_edit"/>
    <property type="match status" value="1"/>
</dbReference>
<comment type="similarity">
    <text evidence="1 4">Belongs to the prolyl-tRNA editing family. YbaK/EbsC subfamily.</text>
</comment>
<dbReference type="GO" id="GO:0016829">
    <property type="term" value="F:lyase activity"/>
    <property type="evidence" value="ECO:0007669"/>
    <property type="project" value="UniProtKB-KW"/>
</dbReference>
<evidence type="ECO:0000256" key="2">
    <source>
        <dbReference type="ARBA" id="ARBA00022917"/>
    </source>
</evidence>
<dbReference type="InterPro" id="IPR004369">
    <property type="entry name" value="Prolyl-tRNA_editing_YbaK/EbsC"/>
</dbReference>
<evidence type="ECO:0000313" key="9">
    <source>
        <dbReference type="Proteomes" id="UP000183794"/>
    </source>
</evidence>
<dbReference type="EMBL" id="FPLJ01000145">
    <property type="protein sequence ID" value="SGZ04255.1"/>
    <property type="molecule type" value="Genomic_DNA"/>
</dbReference>